<dbReference type="PROSITE" id="PS00595">
    <property type="entry name" value="AA_TRANSFER_CLASS_5"/>
    <property type="match status" value="1"/>
</dbReference>
<dbReference type="GO" id="GO:0006534">
    <property type="term" value="P:cysteine metabolic process"/>
    <property type="evidence" value="ECO:0007669"/>
    <property type="project" value="UniProtKB-UniRule"/>
</dbReference>
<evidence type="ECO:0000256" key="1">
    <source>
        <dbReference type="ARBA" id="ARBA00001933"/>
    </source>
</evidence>
<comment type="caution">
    <text evidence="10">The sequence shown here is derived from an EMBL/GenBank/DDBJ whole genome shotgun (WGS) entry which is preliminary data.</text>
</comment>
<evidence type="ECO:0000256" key="6">
    <source>
        <dbReference type="ARBA" id="ARBA00050776"/>
    </source>
</evidence>
<dbReference type="InterPro" id="IPR015422">
    <property type="entry name" value="PyrdxlP-dep_Trfase_small"/>
</dbReference>
<evidence type="ECO:0000256" key="3">
    <source>
        <dbReference type="ARBA" id="ARBA00010447"/>
    </source>
</evidence>
<dbReference type="PIRSF" id="PIRSF005572">
    <property type="entry name" value="NifS"/>
    <property type="match status" value="1"/>
</dbReference>
<evidence type="ECO:0000259" key="9">
    <source>
        <dbReference type="Pfam" id="PF00266"/>
    </source>
</evidence>
<dbReference type="InterPro" id="IPR020578">
    <property type="entry name" value="Aminotrans_V_PyrdxlP_BS"/>
</dbReference>
<accession>A0A7I9VGS9</accession>
<dbReference type="InterPro" id="IPR016454">
    <property type="entry name" value="Cysteine_dSase"/>
</dbReference>
<dbReference type="GO" id="GO:0030170">
    <property type="term" value="F:pyridoxal phosphate binding"/>
    <property type="evidence" value="ECO:0007669"/>
    <property type="project" value="UniProtKB-UniRule"/>
</dbReference>
<gene>
    <name evidence="10" type="ORF">AMYX_00810</name>
</gene>
<dbReference type="InterPro" id="IPR015424">
    <property type="entry name" value="PyrdxlP-dep_Trfase"/>
</dbReference>
<dbReference type="AlphaFoldDB" id="A0A7I9VGS9"/>
<evidence type="ECO:0000256" key="5">
    <source>
        <dbReference type="ARBA" id="ARBA00022898"/>
    </source>
</evidence>
<evidence type="ECO:0000256" key="8">
    <source>
        <dbReference type="RuleBase" id="RU004506"/>
    </source>
</evidence>
<keyword evidence="11" id="KW-1185">Reference proteome</keyword>
<comment type="cofactor">
    <cofactor evidence="1 7">
        <name>pyridoxal 5'-phosphate</name>
        <dbReference type="ChEBI" id="CHEBI:597326"/>
    </cofactor>
</comment>
<dbReference type="Pfam" id="PF00266">
    <property type="entry name" value="Aminotran_5"/>
    <property type="match status" value="1"/>
</dbReference>
<dbReference type="Proteomes" id="UP000503640">
    <property type="component" value="Unassembled WGS sequence"/>
</dbReference>
<dbReference type="CDD" id="cd06453">
    <property type="entry name" value="SufS_like"/>
    <property type="match status" value="1"/>
</dbReference>
<dbReference type="Gene3D" id="3.40.640.10">
    <property type="entry name" value="Type I PLP-dependent aspartate aminotransferase-like (Major domain)"/>
    <property type="match status" value="1"/>
</dbReference>
<evidence type="ECO:0000313" key="10">
    <source>
        <dbReference type="EMBL" id="GEJ55340.1"/>
    </source>
</evidence>
<dbReference type="PANTHER" id="PTHR43586">
    <property type="entry name" value="CYSTEINE DESULFURASE"/>
    <property type="match status" value="1"/>
</dbReference>
<protein>
    <recommendedName>
        <fullName evidence="8">Cysteine desulfurase</fullName>
        <ecNumber evidence="8">2.8.1.7</ecNumber>
    </recommendedName>
</protein>
<evidence type="ECO:0000256" key="4">
    <source>
        <dbReference type="ARBA" id="ARBA00022679"/>
    </source>
</evidence>
<comment type="similarity">
    <text evidence="3 8">Belongs to the class-V pyridoxal-phosphate-dependent aminotransferase family. Csd subfamily.</text>
</comment>
<sequence length="415" mass="45202">MVTLHKPVADGFDVERVRCDFPILARPVRGKPLVYLDSAATTQRPRQVVEAMARFFDQENANVHRGVHFLSEKATASYEGARERVRRFLNARESREIVFVRGTTEAINLVAFTFGKQRVGAGDEVLVSAMEHHSNIVPWQMLCEEKGAKLVVAPIDDRGVLLLDELERRIGPRTRLVAVSHVSNALGTVNPVKRVVELAHARGVPVLVDGAQGAPHVPADVQDLGCDFYAFSGHKIYGPTGIGVLYGRAEHLEAMPPWQGGGDMILSVAFEKTIYNQIPYKFEAGTPNMAGAVGLGAALDWLEALPREAAWRHEDEVLAYGTEQLGRIPGLRILGTAPGKAAVLSFVMDDIHPHDIGTVLDREGIAIRTGHHCAQPLMARLGVPATARASLGIYNTTAEIDALAAGLEKVRRMFA</sequence>
<dbReference type="PANTHER" id="PTHR43586:SF8">
    <property type="entry name" value="CYSTEINE DESULFURASE 1, CHLOROPLASTIC"/>
    <property type="match status" value="1"/>
</dbReference>
<comment type="catalytic activity">
    <reaction evidence="6 8">
        <text>(sulfur carrier)-H + L-cysteine = (sulfur carrier)-SH + L-alanine</text>
        <dbReference type="Rhea" id="RHEA:43892"/>
        <dbReference type="Rhea" id="RHEA-COMP:14737"/>
        <dbReference type="Rhea" id="RHEA-COMP:14739"/>
        <dbReference type="ChEBI" id="CHEBI:29917"/>
        <dbReference type="ChEBI" id="CHEBI:35235"/>
        <dbReference type="ChEBI" id="CHEBI:57972"/>
        <dbReference type="ChEBI" id="CHEBI:64428"/>
        <dbReference type="EC" id="2.8.1.7"/>
    </reaction>
</comment>
<dbReference type="EC" id="2.8.1.7" evidence="8"/>
<evidence type="ECO:0000256" key="2">
    <source>
        <dbReference type="ARBA" id="ARBA00002824"/>
    </source>
</evidence>
<name>A0A7I9VGS9_9BACT</name>
<evidence type="ECO:0000256" key="7">
    <source>
        <dbReference type="RuleBase" id="RU004504"/>
    </source>
</evidence>
<keyword evidence="5 8" id="KW-0663">Pyridoxal phosphate</keyword>
<dbReference type="InterPro" id="IPR000192">
    <property type="entry name" value="Aminotrans_V_dom"/>
</dbReference>
<keyword evidence="4 8" id="KW-0808">Transferase</keyword>
<feature type="domain" description="Aminotransferase class V" evidence="9">
    <location>
        <begin position="34"/>
        <end position="403"/>
    </location>
</feature>
<reference evidence="11" key="1">
    <citation type="journal article" date="2020" name="Appl. Environ. Microbiol.">
        <title>Diazotrophic Anaeromyxobacter Isolates from Soils.</title>
        <authorList>
            <person name="Masuda Y."/>
            <person name="Yamanaka H."/>
            <person name="Xu Z.X."/>
            <person name="Shiratori Y."/>
            <person name="Aono T."/>
            <person name="Amachi S."/>
            <person name="Senoo K."/>
            <person name="Itoh H."/>
        </authorList>
    </citation>
    <scope>NUCLEOTIDE SEQUENCE [LARGE SCALE GENOMIC DNA]</scope>
    <source>
        <strain evidence="11">R267</strain>
    </source>
</reference>
<organism evidence="10 11">
    <name type="scientific">Anaeromyxobacter diazotrophicus</name>
    <dbReference type="NCBI Taxonomy" id="2590199"/>
    <lineage>
        <taxon>Bacteria</taxon>
        <taxon>Pseudomonadati</taxon>
        <taxon>Myxococcota</taxon>
        <taxon>Myxococcia</taxon>
        <taxon>Myxococcales</taxon>
        <taxon>Cystobacterineae</taxon>
        <taxon>Anaeromyxobacteraceae</taxon>
        <taxon>Anaeromyxobacter</taxon>
    </lineage>
</organism>
<dbReference type="NCBIfam" id="TIGR01979">
    <property type="entry name" value="sufS"/>
    <property type="match status" value="1"/>
</dbReference>
<evidence type="ECO:0000313" key="11">
    <source>
        <dbReference type="Proteomes" id="UP000503640"/>
    </source>
</evidence>
<dbReference type="InterPro" id="IPR015421">
    <property type="entry name" value="PyrdxlP-dep_Trfase_major"/>
</dbReference>
<dbReference type="GO" id="GO:0031071">
    <property type="term" value="F:cysteine desulfurase activity"/>
    <property type="evidence" value="ECO:0007669"/>
    <property type="project" value="UniProtKB-UniRule"/>
</dbReference>
<dbReference type="Gene3D" id="3.90.1150.10">
    <property type="entry name" value="Aspartate Aminotransferase, domain 1"/>
    <property type="match status" value="1"/>
</dbReference>
<comment type="function">
    <text evidence="2 8">Catalyzes the removal of elemental sulfur and selenium atoms from L-cysteine, L-cystine, L-selenocysteine, and L-selenocystine to produce L-alanine.</text>
</comment>
<dbReference type="SUPFAM" id="SSF53383">
    <property type="entry name" value="PLP-dependent transferases"/>
    <property type="match status" value="1"/>
</dbReference>
<dbReference type="InterPro" id="IPR010970">
    <property type="entry name" value="Cys_dSase_SufS"/>
</dbReference>
<proteinExistence type="inferred from homology"/>
<dbReference type="EMBL" id="BJTG01000001">
    <property type="protein sequence ID" value="GEJ55340.1"/>
    <property type="molecule type" value="Genomic_DNA"/>
</dbReference>